<proteinExistence type="predicted"/>
<dbReference type="RefSeq" id="WP_211867413.1">
    <property type="nucleotide sequence ID" value="NZ_JAAEDI010000006.1"/>
</dbReference>
<feature type="transmembrane region" description="Helical" evidence="1">
    <location>
        <begin position="116"/>
        <end position="137"/>
    </location>
</feature>
<organism evidence="2 3">
    <name type="scientific">Neoroseomonas terrae</name>
    <dbReference type="NCBI Taxonomy" id="424799"/>
    <lineage>
        <taxon>Bacteria</taxon>
        <taxon>Pseudomonadati</taxon>
        <taxon>Pseudomonadota</taxon>
        <taxon>Alphaproteobacteria</taxon>
        <taxon>Acetobacterales</taxon>
        <taxon>Acetobacteraceae</taxon>
        <taxon>Neoroseomonas</taxon>
    </lineage>
</organism>
<accession>A0ABS5EEI6</accession>
<sequence length="200" mass="21724">MSETTIAFALESAGMLLALAMALGATRLGAAQFNLLAPGDAEAVPVFHMSAVLAGLLCGIALLIVAPHLDAFAPREIFAENSAWSVDLREFLARYALPQDTAFGTLADALRGRGDWLVIALAWASVGAVVFGCLAALRFWRGWNRLRALLAFLSLTAWIALLIGYVAHLSAWVAAQLSFWIFLLLLIALQRWRHRSRVAH</sequence>
<keyword evidence="3" id="KW-1185">Reference proteome</keyword>
<keyword evidence="1" id="KW-1133">Transmembrane helix</keyword>
<evidence type="ECO:0000256" key="1">
    <source>
        <dbReference type="SAM" id="Phobius"/>
    </source>
</evidence>
<feature type="transmembrane region" description="Helical" evidence="1">
    <location>
        <begin position="173"/>
        <end position="192"/>
    </location>
</feature>
<protein>
    <submittedName>
        <fullName evidence="2">Uncharacterized protein</fullName>
    </submittedName>
</protein>
<gene>
    <name evidence="2" type="ORF">GXW78_07150</name>
</gene>
<feature type="transmembrane region" description="Helical" evidence="1">
    <location>
        <begin position="149"/>
        <end position="167"/>
    </location>
</feature>
<dbReference type="Proteomes" id="UP000698752">
    <property type="component" value="Unassembled WGS sequence"/>
</dbReference>
<feature type="transmembrane region" description="Helical" evidence="1">
    <location>
        <begin position="46"/>
        <end position="66"/>
    </location>
</feature>
<reference evidence="3" key="1">
    <citation type="journal article" date="2021" name="Syst. Appl. Microbiol.">
        <title>Roseomonas hellenica sp. nov., isolated from roots of wild-growing Alkanna tinctoria.</title>
        <authorList>
            <person name="Rat A."/>
            <person name="Naranjo H.D."/>
            <person name="Lebbe L."/>
            <person name="Cnockaert M."/>
            <person name="Krigas N."/>
            <person name="Grigoriadou K."/>
            <person name="Maloupa E."/>
            <person name="Willems A."/>
        </authorList>
    </citation>
    <scope>NUCLEOTIDE SEQUENCE [LARGE SCALE GENOMIC DNA]</scope>
    <source>
        <strain evidence="3">LMG 31159</strain>
    </source>
</reference>
<keyword evidence="1" id="KW-0472">Membrane</keyword>
<comment type="caution">
    <text evidence="2">The sequence shown here is derived from an EMBL/GenBank/DDBJ whole genome shotgun (WGS) entry which is preliminary data.</text>
</comment>
<name>A0ABS5EEI6_9PROT</name>
<dbReference type="EMBL" id="JAAEDI010000006">
    <property type="protein sequence ID" value="MBR0649434.1"/>
    <property type="molecule type" value="Genomic_DNA"/>
</dbReference>
<evidence type="ECO:0000313" key="2">
    <source>
        <dbReference type="EMBL" id="MBR0649434.1"/>
    </source>
</evidence>
<evidence type="ECO:0000313" key="3">
    <source>
        <dbReference type="Proteomes" id="UP000698752"/>
    </source>
</evidence>
<keyword evidence="1" id="KW-0812">Transmembrane</keyword>